<gene>
    <name evidence="2" type="ORF">PSON_ATCC_30995.1.T0740208</name>
</gene>
<dbReference type="GO" id="GO:0005789">
    <property type="term" value="C:endoplasmic reticulum membrane"/>
    <property type="evidence" value="ECO:0007669"/>
    <property type="project" value="TreeGrafter"/>
</dbReference>
<evidence type="ECO:0008006" key="4">
    <source>
        <dbReference type="Google" id="ProtNLM"/>
    </source>
</evidence>
<dbReference type="EMBL" id="CAJJDN010000074">
    <property type="protein sequence ID" value="CAD8100774.1"/>
    <property type="molecule type" value="Genomic_DNA"/>
</dbReference>
<dbReference type="OrthoDB" id="272077at2759"/>
<dbReference type="InterPro" id="IPR050767">
    <property type="entry name" value="Sel1_AlgK"/>
</dbReference>
<sequence length="729" mass="85046">MNLGIDQIIPNIYSTIGNSTQSFILDDCVLEFQQYLEKVIPISFQDSKPKKFIFKDQITINVITSLLNLINQSDFIKPYDKEITTTTLNKLNKIVQEISQNQQIRILINQTILNIERDTNRLLLDLQDLFQLLISSKSCGKMILFKQFDQYVRKLQQHMFFWENLILLENQQTIIKIQKESLIKETDLINKIEQWKIVINQERNRESTSKASSLILEQKKINQTQFIQQTKILKALQQYCGLGLQKNQLQSIQLFEDLAKQGNPLAKAILGQLILEGQIFERNYEKAYEYFSESADQNCPIGIYFMSKLILDGKVQNKVFAESQQSTSKFHNTNNSRIDEFQFAISMLKIASESGHTESMIYLGDLYFLGFKLDDFNLESDYSTSEIYYKEAQKQDNVEAKYKLAKLYQKMCKISIYKNRISFVYPLLLEAKNMDYLPAYYDLAKILIEGIKDELQPNQIMAELILEQGAMKGNQDCAKLILENKYNNLINDKIKLQEFLQLLDQLDQMQNNSENLTFYYRGKIAQNGFQTENNNQFAIQLFNLGANLGCQKCKFELSQQSSKKDLNKKKELIEKYEESEKPEKFKPNLGFVQLVKQSDWRLRFKKQSIFSNPFNASQNENEQSTKQARMTASIIKTIDINDPDNKRKRVISDYTGFSQQQSPDQSILLSNLKFNSNDQNQINLNEQIQNQKQKKISQFTKNEKSKILRHLSQHSIHSQSQNVLNLQND</sequence>
<dbReference type="SMART" id="SM00671">
    <property type="entry name" value="SEL1"/>
    <property type="match status" value="4"/>
</dbReference>
<comment type="similarity">
    <text evidence="1">Belongs to the sel-1 family.</text>
</comment>
<evidence type="ECO:0000313" key="3">
    <source>
        <dbReference type="Proteomes" id="UP000692954"/>
    </source>
</evidence>
<keyword evidence="3" id="KW-1185">Reference proteome</keyword>
<accession>A0A8S1PCX6</accession>
<dbReference type="Pfam" id="PF08238">
    <property type="entry name" value="Sel1"/>
    <property type="match status" value="5"/>
</dbReference>
<dbReference type="PANTHER" id="PTHR11102">
    <property type="entry name" value="SEL-1-LIKE PROTEIN"/>
    <property type="match status" value="1"/>
</dbReference>
<dbReference type="Proteomes" id="UP000692954">
    <property type="component" value="Unassembled WGS sequence"/>
</dbReference>
<dbReference type="InterPro" id="IPR006597">
    <property type="entry name" value="Sel1-like"/>
</dbReference>
<proteinExistence type="inferred from homology"/>
<protein>
    <recommendedName>
        <fullName evidence="4">Sel1 domain protein repeat-containing protein</fullName>
    </recommendedName>
</protein>
<evidence type="ECO:0000256" key="1">
    <source>
        <dbReference type="ARBA" id="ARBA00038101"/>
    </source>
</evidence>
<dbReference type="PANTHER" id="PTHR11102:SF147">
    <property type="entry name" value="SEL1L ADAPTOR SUBUNIT OF ERAD E3 UBIQUITIN LIGASE"/>
    <property type="match status" value="1"/>
</dbReference>
<dbReference type="GO" id="GO:0036503">
    <property type="term" value="P:ERAD pathway"/>
    <property type="evidence" value="ECO:0007669"/>
    <property type="project" value="TreeGrafter"/>
</dbReference>
<evidence type="ECO:0000313" key="2">
    <source>
        <dbReference type="EMBL" id="CAD8100774.1"/>
    </source>
</evidence>
<comment type="caution">
    <text evidence="2">The sequence shown here is derived from an EMBL/GenBank/DDBJ whole genome shotgun (WGS) entry which is preliminary data.</text>
</comment>
<name>A0A8S1PCX6_9CILI</name>
<reference evidence="2" key="1">
    <citation type="submission" date="2021-01" db="EMBL/GenBank/DDBJ databases">
        <authorList>
            <consortium name="Genoscope - CEA"/>
            <person name="William W."/>
        </authorList>
    </citation>
    <scope>NUCLEOTIDE SEQUENCE</scope>
</reference>
<organism evidence="2 3">
    <name type="scientific">Paramecium sonneborni</name>
    <dbReference type="NCBI Taxonomy" id="65129"/>
    <lineage>
        <taxon>Eukaryota</taxon>
        <taxon>Sar</taxon>
        <taxon>Alveolata</taxon>
        <taxon>Ciliophora</taxon>
        <taxon>Intramacronucleata</taxon>
        <taxon>Oligohymenophorea</taxon>
        <taxon>Peniculida</taxon>
        <taxon>Parameciidae</taxon>
        <taxon>Paramecium</taxon>
    </lineage>
</organism>
<dbReference type="AlphaFoldDB" id="A0A8S1PCX6"/>